<organism evidence="1 2">
    <name type="scientific">Pseudomonas phage vB_PseuGesM_254</name>
    <dbReference type="NCBI Taxonomy" id="3092638"/>
    <lineage>
        <taxon>Viruses</taxon>
        <taxon>Duplodnaviria</taxon>
        <taxon>Heunggongvirae</taxon>
        <taxon>Uroviricota</taxon>
        <taxon>Caudoviricetes</taxon>
        <taxon>Vandenendeviridae</taxon>
        <taxon>Chemalvirus</taxon>
        <taxon>Chemalvirus PseuGes254</taxon>
    </lineage>
</organism>
<reference evidence="2" key="1">
    <citation type="submission" date="2024-05" db="EMBL/GenBank/DDBJ databases">
        <authorList>
            <person name="Tikunov A.Y."/>
            <person name="Morozova V.V."/>
            <person name="Kozlova Y.N."/>
            <person name="Tikunova N.V."/>
            <person name="Babkin I.V."/>
        </authorList>
    </citation>
    <scope>NUCLEOTIDE SEQUENCE [LARGE SCALE GENOMIC DNA]</scope>
</reference>
<sequence length="164" mass="18617">MAEIEIKAGDKIMVTSCTEKNWYCLGEEYVVEKILYYNDGDVKGYQPISAHDGWILAPDAQKIFYQAKVDTPHEVQPTNSWTASHYDTYYELTKEDIAAGKVKLDTYLVAKVWKVGSKDDSGALWHSLKTINRFGQKNDVSREIQALYAQAKALARIYGVKLND</sequence>
<proteinExistence type="predicted"/>
<protein>
    <submittedName>
        <fullName evidence="1">ATPase</fullName>
    </submittedName>
</protein>
<accession>A0AAX4G6K6</accession>
<dbReference type="EMBL" id="OR575930">
    <property type="protein sequence ID" value="WOZ57517.1"/>
    <property type="molecule type" value="Genomic_DNA"/>
</dbReference>
<evidence type="ECO:0000313" key="1">
    <source>
        <dbReference type="EMBL" id="WOZ57517.1"/>
    </source>
</evidence>
<keyword evidence="2" id="KW-1185">Reference proteome</keyword>
<name>A0AAX4G6K6_9CAUD</name>
<dbReference type="Proteomes" id="UP001305174">
    <property type="component" value="Segment"/>
</dbReference>
<evidence type="ECO:0000313" key="2">
    <source>
        <dbReference type="Proteomes" id="UP001305174"/>
    </source>
</evidence>